<accession>A0ABY5DF52</accession>
<sequence length="50" mass="5414">MHNTSQSQDMTDLGPFSPGDEERFRSNALVALVAFGSLTLLGVLGFLLFL</sequence>
<keyword evidence="1" id="KW-0812">Transmembrane</keyword>
<protein>
    <submittedName>
        <fullName evidence="2">Uncharacterized protein</fullName>
    </submittedName>
</protein>
<dbReference type="RefSeq" id="WP_254421409.1">
    <property type="nucleotide sequence ID" value="NZ_BAAAJB010000026.1"/>
</dbReference>
<evidence type="ECO:0000256" key="1">
    <source>
        <dbReference type="SAM" id="Phobius"/>
    </source>
</evidence>
<dbReference type="EMBL" id="CP099837">
    <property type="protein sequence ID" value="USY22642.1"/>
    <property type="molecule type" value="Genomic_DNA"/>
</dbReference>
<gene>
    <name evidence="2" type="ORF">NE857_14140</name>
</gene>
<feature type="transmembrane region" description="Helical" evidence="1">
    <location>
        <begin position="28"/>
        <end position="49"/>
    </location>
</feature>
<name>A0ABY5DF52_9ACTN</name>
<reference evidence="2" key="1">
    <citation type="submission" date="2022-06" db="EMBL/GenBank/DDBJ databases">
        <authorList>
            <person name="Ping M."/>
        </authorList>
    </citation>
    <scope>NUCLEOTIDE SEQUENCE</scope>
    <source>
        <strain evidence="2">JCM11759T</strain>
    </source>
</reference>
<proteinExistence type="predicted"/>
<keyword evidence="3" id="KW-1185">Reference proteome</keyword>
<evidence type="ECO:0000313" key="2">
    <source>
        <dbReference type="EMBL" id="USY22642.1"/>
    </source>
</evidence>
<evidence type="ECO:0000313" key="3">
    <source>
        <dbReference type="Proteomes" id="UP001055940"/>
    </source>
</evidence>
<organism evidence="2 3">
    <name type="scientific">Nocardiopsis exhalans</name>
    <dbReference type="NCBI Taxonomy" id="163604"/>
    <lineage>
        <taxon>Bacteria</taxon>
        <taxon>Bacillati</taxon>
        <taxon>Actinomycetota</taxon>
        <taxon>Actinomycetes</taxon>
        <taxon>Streptosporangiales</taxon>
        <taxon>Nocardiopsidaceae</taxon>
        <taxon>Nocardiopsis</taxon>
    </lineage>
</organism>
<dbReference type="Proteomes" id="UP001055940">
    <property type="component" value="Chromosome"/>
</dbReference>
<keyword evidence="1" id="KW-0472">Membrane</keyword>
<keyword evidence="1" id="KW-1133">Transmembrane helix</keyword>